<gene>
    <name evidence="2 3" type="primary">aguA</name>
    <name evidence="3" type="ORF">H8712_07795</name>
</gene>
<dbReference type="SUPFAM" id="SSF55909">
    <property type="entry name" value="Pentein"/>
    <property type="match status" value="1"/>
</dbReference>
<proteinExistence type="inferred from homology"/>
<dbReference type="InterPro" id="IPR017754">
    <property type="entry name" value="Agmatine_deiminase"/>
</dbReference>
<dbReference type="EC" id="3.5.3.12" evidence="2"/>
<dbReference type="InterPro" id="IPR007466">
    <property type="entry name" value="Peptidyl-Arg-deiminase_porph"/>
</dbReference>
<dbReference type="EMBL" id="JACRTP010000003">
    <property type="protein sequence ID" value="MBC8628516.1"/>
    <property type="molecule type" value="Genomic_DNA"/>
</dbReference>
<dbReference type="GO" id="GO:0047632">
    <property type="term" value="F:agmatine deiminase activity"/>
    <property type="evidence" value="ECO:0007669"/>
    <property type="project" value="UniProtKB-EC"/>
</dbReference>
<name>A0ABR7PCB7_9FIRM</name>
<evidence type="ECO:0000313" key="4">
    <source>
        <dbReference type="Proteomes" id="UP000661649"/>
    </source>
</evidence>
<evidence type="ECO:0000256" key="2">
    <source>
        <dbReference type="HAMAP-Rule" id="MF_01841"/>
    </source>
</evidence>
<comment type="similarity">
    <text evidence="2">Belongs to the agmatine deiminase family.</text>
</comment>
<dbReference type="Proteomes" id="UP000661649">
    <property type="component" value="Unassembled WGS sequence"/>
</dbReference>
<keyword evidence="1 2" id="KW-0378">Hydrolase</keyword>
<dbReference type="PANTHER" id="PTHR31377">
    <property type="entry name" value="AGMATINE DEIMINASE-RELATED"/>
    <property type="match status" value="1"/>
</dbReference>
<dbReference type="Gene3D" id="3.75.10.10">
    <property type="entry name" value="L-arginine/glycine Amidinotransferase, Chain A"/>
    <property type="match status" value="1"/>
</dbReference>
<dbReference type="PANTHER" id="PTHR31377:SF0">
    <property type="entry name" value="AGMATINE DEIMINASE-RELATED"/>
    <property type="match status" value="1"/>
</dbReference>
<sequence length="381" mass="42692">MQTPKQDGFFMPGEFEVHKGCILIWPSRPGSWRNEAREAKKAFAAVIEAIARSEAVFLAARKEDVAEATNFANELKRKQIPYPVTVFEAKTDDAWARDIGPTFVVSDKANERMVRAVNWEFNAWGGEVDGLYASWKLDNAFAKAFSAWQGYECYDAAPFVLEGGSIHSDGEGTVLVTASCLLSKGRNPELSKKQIEEKLKSYLGAEKILWLPRGIYLDETNEHVDNVCAFLKPGEVVLAWTDNEDDPQYVLSKACLDYLESECDAKGRKLVIHKLPIPDVPICVTKEELEGYCFEEGEDTREEGERLAASYVNFYFSNGAVVMPEFGGENKESDVRAQEIMKKLCPEREIIAVDARDILTGGGNIHCITQQIPEGRKRVEE</sequence>
<dbReference type="HAMAP" id="MF_01841">
    <property type="entry name" value="Agmatine_deimin"/>
    <property type="match status" value="1"/>
</dbReference>
<protein>
    <recommendedName>
        <fullName evidence="2">Putative agmatine deiminase</fullName>
        <ecNumber evidence="2">3.5.3.12</ecNumber>
    </recommendedName>
    <alternativeName>
        <fullName evidence="2">Agmatine iminohydrolase</fullName>
    </alternativeName>
</protein>
<comment type="catalytic activity">
    <reaction evidence="2">
        <text>agmatine + H2O = N-carbamoylputrescine + NH4(+)</text>
        <dbReference type="Rhea" id="RHEA:18037"/>
        <dbReference type="ChEBI" id="CHEBI:15377"/>
        <dbReference type="ChEBI" id="CHEBI:28938"/>
        <dbReference type="ChEBI" id="CHEBI:58145"/>
        <dbReference type="ChEBI" id="CHEBI:58318"/>
        <dbReference type="EC" id="3.5.3.12"/>
    </reaction>
</comment>
<evidence type="ECO:0000256" key="1">
    <source>
        <dbReference type="ARBA" id="ARBA00022801"/>
    </source>
</evidence>
<evidence type="ECO:0000313" key="3">
    <source>
        <dbReference type="EMBL" id="MBC8628516.1"/>
    </source>
</evidence>
<dbReference type="NCBIfam" id="TIGR03380">
    <property type="entry name" value="agmatine_aguA"/>
    <property type="match status" value="1"/>
</dbReference>
<dbReference type="Pfam" id="PF04371">
    <property type="entry name" value="PAD_porph"/>
    <property type="match status" value="1"/>
</dbReference>
<feature type="active site" description="Amidino-cysteine intermediate" evidence="2">
    <location>
        <position position="367"/>
    </location>
</feature>
<keyword evidence="4" id="KW-1185">Reference proteome</keyword>
<reference evidence="3 4" key="1">
    <citation type="submission" date="2020-08" db="EMBL/GenBank/DDBJ databases">
        <title>Genome public.</title>
        <authorList>
            <person name="Liu C."/>
            <person name="Sun Q."/>
        </authorList>
    </citation>
    <scope>NUCLEOTIDE SEQUENCE [LARGE SCALE GENOMIC DNA]</scope>
    <source>
        <strain evidence="3 4">3_YM_SP_D4_24.mj</strain>
    </source>
</reference>
<comment type="caution">
    <text evidence="3">The sequence shown here is derived from an EMBL/GenBank/DDBJ whole genome shotgun (WGS) entry which is preliminary data.</text>
</comment>
<dbReference type="NCBIfam" id="NF010070">
    <property type="entry name" value="PRK13551.1"/>
    <property type="match status" value="1"/>
</dbReference>
<organism evidence="3 4">
    <name type="scientific">Blautia stercoris</name>
    <dbReference type="NCBI Taxonomy" id="871664"/>
    <lineage>
        <taxon>Bacteria</taxon>
        <taxon>Bacillati</taxon>
        <taxon>Bacillota</taxon>
        <taxon>Clostridia</taxon>
        <taxon>Lachnospirales</taxon>
        <taxon>Lachnospiraceae</taxon>
        <taxon>Blautia</taxon>
    </lineage>
</organism>
<accession>A0ABR7PCB7</accession>
<dbReference type="RefSeq" id="WP_022302962.1">
    <property type="nucleotide sequence ID" value="NZ_JACRTP010000003.1"/>
</dbReference>